<sequence>MLNIPNYRKLYALSEYFWLILSKMCCKPLKKCLQTPLNFANPFLFDSKNEIILKINIPVESFRALQFGFKKSKN</sequence>
<gene>
    <name evidence="1" type="ORF">BpHYR1_021032</name>
</gene>
<dbReference type="Proteomes" id="UP000276133">
    <property type="component" value="Unassembled WGS sequence"/>
</dbReference>
<evidence type="ECO:0000313" key="1">
    <source>
        <dbReference type="EMBL" id="RMZ94186.1"/>
    </source>
</evidence>
<evidence type="ECO:0000313" key="2">
    <source>
        <dbReference type="Proteomes" id="UP000276133"/>
    </source>
</evidence>
<protein>
    <submittedName>
        <fullName evidence="1">Uncharacterized protein</fullName>
    </submittedName>
</protein>
<dbReference type="EMBL" id="REGN01013239">
    <property type="protein sequence ID" value="RMZ94186.1"/>
    <property type="molecule type" value="Genomic_DNA"/>
</dbReference>
<organism evidence="1 2">
    <name type="scientific">Brachionus plicatilis</name>
    <name type="common">Marine rotifer</name>
    <name type="synonym">Brachionus muelleri</name>
    <dbReference type="NCBI Taxonomy" id="10195"/>
    <lineage>
        <taxon>Eukaryota</taxon>
        <taxon>Metazoa</taxon>
        <taxon>Spiralia</taxon>
        <taxon>Gnathifera</taxon>
        <taxon>Rotifera</taxon>
        <taxon>Eurotatoria</taxon>
        <taxon>Monogononta</taxon>
        <taxon>Pseudotrocha</taxon>
        <taxon>Ploima</taxon>
        <taxon>Brachionidae</taxon>
        <taxon>Brachionus</taxon>
    </lineage>
</organism>
<accession>A0A3M7P528</accession>
<name>A0A3M7P528_BRAPC</name>
<keyword evidence="2" id="KW-1185">Reference proteome</keyword>
<proteinExistence type="predicted"/>
<dbReference type="AlphaFoldDB" id="A0A3M7P528"/>
<comment type="caution">
    <text evidence="1">The sequence shown here is derived from an EMBL/GenBank/DDBJ whole genome shotgun (WGS) entry which is preliminary data.</text>
</comment>
<reference evidence="1 2" key="1">
    <citation type="journal article" date="2018" name="Sci. Rep.">
        <title>Genomic signatures of local adaptation to the degree of environmental predictability in rotifers.</title>
        <authorList>
            <person name="Franch-Gras L."/>
            <person name="Hahn C."/>
            <person name="Garcia-Roger E.M."/>
            <person name="Carmona M.J."/>
            <person name="Serra M."/>
            <person name="Gomez A."/>
        </authorList>
    </citation>
    <scope>NUCLEOTIDE SEQUENCE [LARGE SCALE GENOMIC DNA]</scope>
    <source>
        <strain evidence="1">HYR1</strain>
    </source>
</reference>